<evidence type="ECO:0000313" key="2">
    <source>
        <dbReference type="Proteomes" id="UP000199206"/>
    </source>
</evidence>
<proteinExistence type="predicted"/>
<dbReference type="OrthoDB" id="7550294at2"/>
<dbReference type="EMBL" id="FOCF01000009">
    <property type="protein sequence ID" value="SEN64966.1"/>
    <property type="molecule type" value="Genomic_DNA"/>
</dbReference>
<sequence length="264" mass="27573">MSFDLEKARMAIAAAPLPPRPEARLGMAAPASAPAMATGTPQALVVGSDVVSFADTVGADYRQAIADGMLLAQFMANAQVPGNGDPIAWFEAYVSALSTFGWRTQANDGTTHDFKGDGLEVHQAIIQVAAAFLGAAPAAMALVVTTLNALGSMNKDSPLITLFNREAQHATAGRFQVATVHEDGAGEGGVAIDVMAFSLKADSTVTQILFFKLHVDRTALRTRHGTLALDDATMRSVAPLLRARVTAYRAAFIGAIPLPPISAD</sequence>
<gene>
    <name evidence="1" type="ORF">SAMN05192583_3253</name>
</gene>
<reference evidence="2" key="1">
    <citation type="submission" date="2016-10" db="EMBL/GenBank/DDBJ databases">
        <authorList>
            <person name="Varghese N."/>
            <person name="Submissions S."/>
        </authorList>
    </citation>
    <scope>NUCLEOTIDE SEQUENCE [LARGE SCALE GENOMIC DNA]</scope>
    <source>
        <strain evidence="2">S6-262</strain>
    </source>
</reference>
<dbReference type="AlphaFoldDB" id="A0A1H8IA94"/>
<organism evidence="1 2">
    <name type="scientific">Sphingomonas gellani</name>
    <dbReference type="NCBI Taxonomy" id="1166340"/>
    <lineage>
        <taxon>Bacteria</taxon>
        <taxon>Pseudomonadati</taxon>
        <taxon>Pseudomonadota</taxon>
        <taxon>Alphaproteobacteria</taxon>
        <taxon>Sphingomonadales</taxon>
        <taxon>Sphingomonadaceae</taxon>
        <taxon>Sphingomonas</taxon>
    </lineage>
</organism>
<name>A0A1H8IA94_9SPHN</name>
<accession>A0A1H8IA94</accession>
<dbReference type="STRING" id="1166340.SAMN05192583_3253"/>
<keyword evidence="2" id="KW-1185">Reference proteome</keyword>
<dbReference type="Proteomes" id="UP000199206">
    <property type="component" value="Unassembled WGS sequence"/>
</dbReference>
<dbReference type="RefSeq" id="WP_139198119.1">
    <property type="nucleotide sequence ID" value="NZ_FOCF01000009.1"/>
</dbReference>
<evidence type="ECO:0000313" key="1">
    <source>
        <dbReference type="EMBL" id="SEN64966.1"/>
    </source>
</evidence>
<protein>
    <submittedName>
        <fullName evidence="1">Uncharacterized protein</fullName>
    </submittedName>
</protein>